<proteinExistence type="predicted"/>
<name>A0A4C1Z776_EUMVA</name>
<evidence type="ECO:0000313" key="2">
    <source>
        <dbReference type="Proteomes" id="UP000299102"/>
    </source>
</evidence>
<comment type="caution">
    <text evidence="1">The sequence shown here is derived from an EMBL/GenBank/DDBJ whole genome shotgun (WGS) entry which is preliminary data.</text>
</comment>
<organism evidence="1 2">
    <name type="scientific">Eumeta variegata</name>
    <name type="common">Bagworm moth</name>
    <name type="synonym">Eumeta japonica</name>
    <dbReference type="NCBI Taxonomy" id="151549"/>
    <lineage>
        <taxon>Eukaryota</taxon>
        <taxon>Metazoa</taxon>
        <taxon>Ecdysozoa</taxon>
        <taxon>Arthropoda</taxon>
        <taxon>Hexapoda</taxon>
        <taxon>Insecta</taxon>
        <taxon>Pterygota</taxon>
        <taxon>Neoptera</taxon>
        <taxon>Endopterygota</taxon>
        <taxon>Lepidoptera</taxon>
        <taxon>Glossata</taxon>
        <taxon>Ditrysia</taxon>
        <taxon>Tineoidea</taxon>
        <taxon>Psychidae</taxon>
        <taxon>Oiketicinae</taxon>
        <taxon>Eumeta</taxon>
    </lineage>
</organism>
<keyword evidence="2" id="KW-1185">Reference proteome</keyword>
<dbReference type="OrthoDB" id="10050074at2759"/>
<reference evidence="1 2" key="1">
    <citation type="journal article" date="2019" name="Commun. Biol.">
        <title>The bagworm genome reveals a unique fibroin gene that provides high tensile strength.</title>
        <authorList>
            <person name="Kono N."/>
            <person name="Nakamura H."/>
            <person name="Ohtoshi R."/>
            <person name="Tomita M."/>
            <person name="Numata K."/>
            <person name="Arakawa K."/>
        </authorList>
    </citation>
    <scope>NUCLEOTIDE SEQUENCE [LARGE SCALE GENOMIC DNA]</scope>
</reference>
<dbReference type="EMBL" id="BGZK01001595">
    <property type="protein sequence ID" value="GBP82944.1"/>
    <property type="molecule type" value="Genomic_DNA"/>
</dbReference>
<accession>A0A4C1Z776</accession>
<gene>
    <name evidence="1" type="ORF">EVAR_99735_1</name>
</gene>
<sequence length="92" mass="10533">MGATCARYTDLRSYRNDRRGSRPLVGHLAKNALERFFDIASSRSIQLVSAVSYEPPPPHHFCRRPRNVLLDPPEDLTVEVEKLIEVNRMAID</sequence>
<evidence type="ECO:0000313" key="1">
    <source>
        <dbReference type="EMBL" id="GBP82944.1"/>
    </source>
</evidence>
<dbReference type="Proteomes" id="UP000299102">
    <property type="component" value="Unassembled WGS sequence"/>
</dbReference>
<dbReference type="AlphaFoldDB" id="A0A4C1Z776"/>
<protein>
    <submittedName>
        <fullName evidence="1">Uncharacterized protein</fullName>
    </submittedName>
</protein>